<dbReference type="GO" id="GO:0000209">
    <property type="term" value="P:protein polyubiquitination"/>
    <property type="evidence" value="ECO:0007669"/>
    <property type="project" value="TreeGrafter"/>
</dbReference>
<evidence type="ECO:0000259" key="2">
    <source>
        <dbReference type="SMART" id="SM01204"/>
    </source>
</evidence>
<name>A0A7R9YT89_9CHLO</name>
<reference evidence="3" key="1">
    <citation type="submission" date="2021-01" db="EMBL/GenBank/DDBJ databases">
        <authorList>
            <person name="Corre E."/>
            <person name="Pelletier E."/>
            <person name="Niang G."/>
            <person name="Scheremetjew M."/>
            <person name="Finn R."/>
            <person name="Kale V."/>
            <person name="Holt S."/>
            <person name="Cochrane G."/>
            <person name="Meng A."/>
            <person name="Brown T."/>
            <person name="Cohen L."/>
        </authorList>
    </citation>
    <scope>NUCLEOTIDE SEQUENCE</scope>
    <source>
        <strain evidence="3">CCMP219</strain>
    </source>
</reference>
<proteinExistence type="predicted"/>
<feature type="domain" description="FIST C-domain" evidence="2">
    <location>
        <begin position="88"/>
        <end position="243"/>
    </location>
</feature>
<evidence type="ECO:0000256" key="1">
    <source>
        <dbReference type="SAM" id="MobiDB-lite"/>
    </source>
</evidence>
<feature type="compositionally biased region" description="Low complexity" evidence="1">
    <location>
        <begin position="273"/>
        <end position="298"/>
    </location>
</feature>
<sequence>MYLHGAVVLVLHGDISVDVITSMGFRSPSNTLFRVESTNRPNELVTISLDASVGRDGRRQLVSLLGSDDDSDDDDDGGGGTEVQAVVAIVDMLEALGEEFNGSIDALLDTAVLAVARDSGRPSEELGPDDFELVQLEGLREEFGMLVLGDQLRKGDRFKVMVRDETAMKEELRERILAYKRKDLQAMLSSSGDLPPTFGCIMFTDVDRGMAMYKEASYEARMLSTYLPTPISGLFGGGQIARFNETHTLMENVCVAGVLRASEPSAKQGASGGPPTAASAAAYARSEGLLDPDASLDSSDGEVAAPRPERRGDAGEGGAARGGGSSGARSTAEPRAKDDEPAKEE</sequence>
<dbReference type="SMART" id="SM01204">
    <property type="entry name" value="FIST_C"/>
    <property type="match status" value="1"/>
</dbReference>
<feature type="compositionally biased region" description="Basic and acidic residues" evidence="1">
    <location>
        <begin position="332"/>
        <end position="345"/>
    </location>
</feature>
<dbReference type="PANTHER" id="PTHR14939">
    <property type="entry name" value="F-BOX ONLY PROTEIN 22"/>
    <property type="match status" value="1"/>
</dbReference>
<evidence type="ECO:0000313" key="3">
    <source>
        <dbReference type="EMBL" id="CAD8285209.1"/>
    </source>
</evidence>
<dbReference type="EMBL" id="HBEC01011458">
    <property type="protein sequence ID" value="CAD8285209.1"/>
    <property type="molecule type" value="Transcribed_RNA"/>
</dbReference>
<dbReference type="PANTHER" id="PTHR14939:SF5">
    <property type="entry name" value="F-BOX ONLY PROTEIN 22"/>
    <property type="match status" value="1"/>
</dbReference>
<protein>
    <recommendedName>
        <fullName evidence="2">FIST C-domain domain-containing protein</fullName>
    </recommendedName>
</protein>
<gene>
    <name evidence="3" type="ORF">CEUR00632_LOCUS5247</name>
</gene>
<feature type="compositionally biased region" description="Gly residues" evidence="1">
    <location>
        <begin position="315"/>
        <end position="326"/>
    </location>
</feature>
<dbReference type="InterPro" id="IPR019494">
    <property type="entry name" value="FIST_C"/>
</dbReference>
<dbReference type="AlphaFoldDB" id="A0A7R9YT89"/>
<feature type="region of interest" description="Disordered" evidence="1">
    <location>
        <begin position="264"/>
        <end position="345"/>
    </location>
</feature>
<accession>A0A7R9YT89</accession>
<dbReference type="GO" id="GO:0032436">
    <property type="term" value="P:positive regulation of proteasomal ubiquitin-dependent protein catabolic process"/>
    <property type="evidence" value="ECO:0007669"/>
    <property type="project" value="TreeGrafter"/>
</dbReference>
<dbReference type="Pfam" id="PF10442">
    <property type="entry name" value="FIST_C"/>
    <property type="match status" value="1"/>
</dbReference>
<organism evidence="3">
    <name type="scientific">Chlamydomonas euryale</name>
    <dbReference type="NCBI Taxonomy" id="1486919"/>
    <lineage>
        <taxon>Eukaryota</taxon>
        <taxon>Viridiplantae</taxon>
        <taxon>Chlorophyta</taxon>
        <taxon>core chlorophytes</taxon>
        <taxon>Chlorophyceae</taxon>
        <taxon>CS clade</taxon>
        <taxon>Chlamydomonadales</taxon>
        <taxon>Chlamydomonadaceae</taxon>
        <taxon>Chlamydomonas</taxon>
    </lineage>
</organism>